<accession>A0A812RMN2</accession>
<evidence type="ECO:0000313" key="2">
    <source>
        <dbReference type="Proteomes" id="UP000604046"/>
    </source>
</evidence>
<keyword evidence="2" id="KW-1185">Reference proteome</keyword>
<proteinExistence type="predicted"/>
<reference evidence="1" key="1">
    <citation type="submission" date="2021-02" db="EMBL/GenBank/DDBJ databases">
        <authorList>
            <person name="Dougan E. K."/>
            <person name="Rhodes N."/>
            <person name="Thang M."/>
            <person name="Chan C."/>
        </authorList>
    </citation>
    <scope>NUCLEOTIDE SEQUENCE</scope>
</reference>
<name>A0A812RMN2_9DINO</name>
<dbReference type="EMBL" id="CAJNDS010002356">
    <property type="protein sequence ID" value="CAE7446833.1"/>
    <property type="molecule type" value="Genomic_DNA"/>
</dbReference>
<dbReference type="AlphaFoldDB" id="A0A812RMN2"/>
<dbReference type="OrthoDB" id="16820at2759"/>
<dbReference type="Gene3D" id="1.10.10.60">
    <property type="entry name" value="Homeodomain-like"/>
    <property type="match status" value="1"/>
</dbReference>
<gene>
    <name evidence="1" type="primary">hibch</name>
    <name evidence="1" type="ORF">SNAT2548_LOCUS24356</name>
</gene>
<dbReference type="Proteomes" id="UP000604046">
    <property type="component" value="Unassembled WGS sequence"/>
</dbReference>
<organism evidence="1 2">
    <name type="scientific">Symbiodinium natans</name>
    <dbReference type="NCBI Taxonomy" id="878477"/>
    <lineage>
        <taxon>Eukaryota</taxon>
        <taxon>Sar</taxon>
        <taxon>Alveolata</taxon>
        <taxon>Dinophyceae</taxon>
        <taxon>Suessiales</taxon>
        <taxon>Symbiodiniaceae</taxon>
        <taxon>Symbiodinium</taxon>
    </lineage>
</organism>
<sequence>MSCCNARKVNPNTVRDKWRELCYGEKRRGKFSQAEDWRMRMAICHTTNSLLPTKDIPWTKVQKWMPHRGYKMLMKRWYNDLMPRLTAYKDKYGMPVEPDVFVRHLLRKLRKEDYDDPREVEWTHVNTWWSAGMNRTKWRQLSSRVPDELRFAGMQQQVQWWYEVNQCKSHRKRDKKLLAAEILRKAFLLGPAVLTPFLTLGPPRGIQRLKTIVSAEEAEASS</sequence>
<comment type="caution">
    <text evidence="1">The sequence shown here is derived from an EMBL/GenBank/DDBJ whole genome shotgun (WGS) entry which is preliminary data.</text>
</comment>
<protein>
    <submittedName>
        <fullName evidence="1">Hibch protein</fullName>
    </submittedName>
</protein>
<evidence type="ECO:0000313" key="1">
    <source>
        <dbReference type="EMBL" id="CAE7446833.1"/>
    </source>
</evidence>